<dbReference type="EMBL" id="CABIJS010000570">
    <property type="protein sequence ID" value="VUZ53786.1"/>
    <property type="molecule type" value="Genomic_DNA"/>
</dbReference>
<protein>
    <submittedName>
        <fullName evidence="1">Uncharacterized protein</fullName>
    </submittedName>
</protein>
<reference evidence="1 2" key="1">
    <citation type="submission" date="2019-07" db="EMBL/GenBank/DDBJ databases">
        <authorList>
            <person name="Jastrzebski P J."/>
            <person name="Paukszto L."/>
            <person name="Jastrzebski P J."/>
        </authorList>
    </citation>
    <scope>NUCLEOTIDE SEQUENCE [LARGE SCALE GENOMIC DNA]</scope>
    <source>
        <strain evidence="1 2">WMS-il1</strain>
    </source>
</reference>
<dbReference type="Proteomes" id="UP000321570">
    <property type="component" value="Unassembled WGS sequence"/>
</dbReference>
<sequence length="55" mass="6222">MILKQIEASRRTTVSLVFLRPNTSTRMKKLIPEMVGDYVEGGGRSPGVLRKFNDQ</sequence>
<gene>
    <name evidence="1" type="ORF">WMSIL1_LOCUS12031</name>
</gene>
<evidence type="ECO:0000313" key="1">
    <source>
        <dbReference type="EMBL" id="VUZ53786.1"/>
    </source>
</evidence>
<accession>A0A564Z2X9</accession>
<evidence type="ECO:0000313" key="2">
    <source>
        <dbReference type="Proteomes" id="UP000321570"/>
    </source>
</evidence>
<organism evidence="1 2">
    <name type="scientific">Hymenolepis diminuta</name>
    <name type="common">Rat tapeworm</name>
    <dbReference type="NCBI Taxonomy" id="6216"/>
    <lineage>
        <taxon>Eukaryota</taxon>
        <taxon>Metazoa</taxon>
        <taxon>Spiralia</taxon>
        <taxon>Lophotrochozoa</taxon>
        <taxon>Platyhelminthes</taxon>
        <taxon>Cestoda</taxon>
        <taxon>Eucestoda</taxon>
        <taxon>Cyclophyllidea</taxon>
        <taxon>Hymenolepididae</taxon>
        <taxon>Hymenolepis</taxon>
    </lineage>
</organism>
<proteinExistence type="predicted"/>
<dbReference type="AlphaFoldDB" id="A0A564Z2X9"/>
<name>A0A564Z2X9_HYMDI</name>
<keyword evidence="2" id="KW-1185">Reference proteome</keyword>